<feature type="compositionally biased region" description="Basic and acidic residues" evidence="1">
    <location>
        <begin position="346"/>
        <end position="358"/>
    </location>
</feature>
<evidence type="ECO:0000313" key="3">
    <source>
        <dbReference type="Proteomes" id="UP000324800"/>
    </source>
</evidence>
<feature type="region of interest" description="Disordered" evidence="1">
    <location>
        <begin position="154"/>
        <end position="180"/>
    </location>
</feature>
<feature type="non-terminal residue" evidence="2">
    <location>
        <position position="370"/>
    </location>
</feature>
<dbReference type="Proteomes" id="UP000324800">
    <property type="component" value="Unassembled WGS sequence"/>
</dbReference>
<proteinExistence type="predicted"/>
<reference evidence="2 3" key="1">
    <citation type="submission" date="2019-03" db="EMBL/GenBank/DDBJ databases">
        <title>Single cell metagenomics reveals metabolic interactions within the superorganism composed of flagellate Streblomastix strix and complex community of Bacteroidetes bacteria on its surface.</title>
        <authorList>
            <person name="Treitli S.C."/>
            <person name="Kolisko M."/>
            <person name="Husnik F."/>
            <person name="Keeling P."/>
            <person name="Hampl V."/>
        </authorList>
    </citation>
    <scope>NUCLEOTIDE SEQUENCE [LARGE SCALE GENOMIC DNA]</scope>
    <source>
        <strain evidence="2">ST1C</strain>
    </source>
</reference>
<dbReference type="AlphaFoldDB" id="A0A5J4TFZ3"/>
<protein>
    <submittedName>
        <fullName evidence="2">Uncharacterized protein</fullName>
    </submittedName>
</protein>
<gene>
    <name evidence="2" type="ORF">EZS28_047139</name>
</gene>
<comment type="caution">
    <text evidence="2">The sequence shown here is derived from an EMBL/GenBank/DDBJ whole genome shotgun (WGS) entry which is preliminary data.</text>
</comment>
<evidence type="ECO:0000256" key="1">
    <source>
        <dbReference type="SAM" id="MobiDB-lite"/>
    </source>
</evidence>
<name>A0A5J4TFZ3_9EUKA</name>
<evidence type="ECO:0000313" key="2">
    <source>
        <dbReference type="EMBL" id="KAA6357334.1"/>
    </source>
</evidence>
<feature type="region of interest" description="Disordered" evidence="1">
    <location>
        <begin position="314"/>
        <end position="370"/>
    </location>
</feature>
<accession>A0A5J4TFZ3</accession>
<dbReference type="EMBL" id="SNRW01031576">
    <property type="protein sequence ID" value="KAA6357334.1"/>
    <property type="molecule type" value="Genomic_DNA"/>
</dbReference>
<organism evidence="2 3">
    <name type="scientific">Streblomastix strix</name>
    <dbReference type="NCBI Taxonomy" id="222440"/>
    <lineage>
        <taxon>Eukaryota</taxon>
        <taxon>Metamonada</taxon>
        <taxon>Preaxostyla</taxon>
        <taxon>Oxymonadida</taxon>
        <taxon>Streblomastigidae</taxon>
        <taxon>Streblomastix</taxon>
    </lineage>
</organism>
<sequence length="370" mass="42585">MLQYHPSKVSHIIVWNFSNLSRAVHLDQNPGQYFPSSSLPTSIGAIQFQNRERNTGKPILTTGRKFGNRCTQLDDPQPQRSRENALCKSVEENVTNANYFNLAANSINSHLNSETQSLMFGAQVIARSDSANKDAKGFTNLLLSNKAKKTQITRIQEDIPPPKSGQRGQHPTGQGPYIPRNAAIPQATIFPPTWNTEYEIPEIPNIMTKETIKNHMRRWMLKEFDLIPVGKDDEGQYWPGFGPDVPHAIDWKNSKQQCETPSMDDIRAFWREHNFDLRVACVRKEQNSEDDSETLQPAKTAIQEFRNRFGRYRNRSLSPCNKRSRYESPYRRSQSREQSGSRGYSRSRDDQGLRETRRVINRNLNGFETR</sequence>